<comment type="caution">
    <text evidence="2">The sequence shown here is derived from an EMBL/GenBank/DDBJ whole genome shotgun (WGS) entry which is preliminary data.</text>
</comment>
<dbReference type="EMBL" id="JACNJN010000205">
    <property type="protein sequence ID" value="MBC8336880.1"/>
    <property type="molecule type" value="Genomic_DNA"/>
</dbReference>
<dbReference type="PANTHER" id="PTHR47515">
    <property type="entry name" value="LOW CALCIUM RESPONSE LOCUS PROTEIN T"/>
    <property type="match status" value="1"/>
</dbReference>
<gene>
    <name evidence="2" type="ORF">H8E29_16610</name>
</gene>
<dbReference type="AlphaFoldDB" id="A0A8J6NP66"/>
<evidence type="ECO:0000313" key="2">
    <source>
        <dbReference type="EMBL" id="MBC8336880.1"/>
    </source>
</evidence>
<dbReference type="PANTHER" id="PTHR47515:SF2">
    <property type="entry name" value="INTEGRASE CORE DOMAIN PROTEIN"/>
    <property type="match status" value="1"/>
</dbReference>
<evidence type="ECO:0000313" key="3">
    <source>
        <dbReference type="Proteomes" id="UP000614469"/>
    </source>
</evidence>
<feature type="domain" description="Integrase catalytic" evidence="1">
    <location>
        <begin position="1"/>
        <end position="128"/>
    </location>
</feature>
<name>A0A8J6NP66_9CHLR</name>
<dbReference type="GO" id="GO:0015074">
    <property type="term" value="P:DNA integration"/>
    <property type="evidence" value="ECO:0007669"/>
    <property type="project" value="InterPro"/>
</dbReference>
<feature type="non-terminal residue" evidence="2">
    <location>
        <position position="128"/>
    </location>
</feature>
<sequence>MSDSLENGRKFRTLNIIDDFNREVLWIEADTSLPAERVIRALDMLAVWHGYPQQIRVDNGPEFISHKLAEWAEQYQVVLDFIEPGKPSQNAYIERFNRTYREDVLDAYLFPGFHAAEAVKERISKKSP</sequence>
<dbReference type="Pfam" id="PF00665">
    <property type="entry name" value="rve"/>
    <property type="match status" value="1"/>
</dbReference>
<accession>A0A8J6NP66</accession>
<protein>
    <submittedName>
        <fullName evidence="2">Transposase family protein</fullName>
    </submittedName>
</protein>
<dbReference type="Gene3D" id="3.30.420.10">
    <property type="entry name" value="Ribonuclease H-like superfamily/Ribonuclease H"/>
    <property type="match status" value="1"/>
</dbReference>
<dbReference type="GO" id="GO:0003676">
    <property type="term" value="F:nucleic acid binding"/>
    <property type="evidence" value="ECO:0007669"/>
    <property type="project" value="InterPro"/>
</dbReference>
<dbReference type="InterPro" id="IPR036397">
    <property type="entry name" value="RNaseH_sf"/>
</dbReference>
<proteinExistence type="predicted"/>
<dbReference type="PROSITE" id="PS50994">
    <property type="entry name" value="INTEGRASE"/>
    <property type="match status" value="1"/>
</dbReference>
<reference evidence="2 3" key="1">
    <citation type="submission" date="2020-08" db="EMBL/GenBank/DDBJ databases">
        <title>Bridging the membrane lipid divide: bacteria of the FCB group superphylum have the potential to synthesize archaeal ether lipids.</title>
        <authorList>
            <person name="Villanueva L."/>
            <person name="Von Meijenfeldt F.A.B."/>
            <person name="Westbye A.B."/>
            <person name="Yadav S."/>
            <person name="Hopmans E.C."/>
            <person name="Dutilh B.E."/>
            <person name="Sinninghe Damste J.S."/>
        </authorList>
    </citation>
    <scope>NUCLEOTIDE SEQUENCE [LARGE SCALE GENOMIC DNA]</scope>
    <source>
        <strain evidence="2">NIOZ-UU36</strain>
    </source>
</reference>
<dbReference type="Proteomes" id="UP000614469">
    <property type="component" value="Unassembled WGS sequence"/>
</dbReference>
<organism evidence="2 3">
    <name type="scientific">Candidatus Desulfolinea nitratireducens</name>
    <dbReference type="NCBI Taxonomy" id="2841698"/>
    <lineage>
        <taxon>Bacteria</taxon>
        <taxon>Bacillati</taxon>
        <taxon>Chloroflexota</taxon>
        <taxon>Anaerolineae</taxon>
        <taxon>Anaerolineales</taxon>
        <taxon>Anaerolineales incertae sedis</taxon>
        <taxon>Candidatus Desulfolinea</taxon>
    </lineage>
</organism>
<dbReference type="InterPro" id="IPR001584">
    <property type="entry name" value="Integrase_cat-core"/>
</dbReference>
<evidence type="ECO:0000259" key="1">
    <source>
        <dbReference type="PROSITE" id="PS50994"/>
    </source>
</evidence>
<dbReference type="InterPro" id="IPR012337">
    <property type="entry name" value="RNaseH-like_sf"/>
</dbReference>
<dbReference type="SUPFAM" id="SSF53098">
    <property type="entry name" value="Ribonuclease H-like"/>
    <property type="match status" value="1"/>
</dbReference>